<dbReference type="Gene3D" id="2.40.10.10">
    <property type="entry name" value="Trypsin-like serine proteases"/>
    <property type="match status" value="2"/>
</dbReference>
<dbReference type="InterPro" id="IPR009003">
    <property type="entry name" value="Peptidase_S1_PA"/>
</dbReference>
<dbReference type="InterPro" id="IPR051487">
    <property type="entry name" value="Ser/Thr_Proteases_Immune/Dev"/>
</dbReference>
<dbReference type="PROSITE" id="PS50240">
    <property type="entry name" value="TRYPSIN_DOM"/>
    <property type="match status" value="1"/>
</dbReference>
<keyword evidence="1" id="KW-1015">Disulfide bond</keyword>
<dbReference type="CDD" id="cd00190">
    <property type="entry name" value="Tryp_SPc"/>
    <property type="match status" value="1"/>
</dbReference>
<keyword evidence="7" id="KW-1185">Reference proteome</keyword>
<sequence>MLLIQGTNLVLYVILTTAAFLARSTDGEGKTGANPLLAMGGGLSDSLSSVLDCTFNGKTGLCVPRVLKDIVCVPLGFLFDEDTKTCGIDNVCCHSKVDGSNATTTSTTTTASPIETTTQPPAQDSAASINLLLSKTQAPASNSNNDAPSISKVSPRDRPKPIKIPISLSAYVPGHPSNKPLRRQPVAQRRPVSSMTQTSPPNASSKTAVRMCKVGATQGMCVKNDLVQSLCIPLGFKAIQKDCSPNYMCCYNPGSSSDLDQDESTETPIFVRQVTRRVITEAPAPLIQSPQISTLDIPSSMDTCSPTTGVAGLCIRSDIAPMVCTPLGYEIGSQMSCASDRLCCYSSSGTVPVAPPAVTVAPPLFSNQPGGVSKSCQVGPGITGTCVPSNLVSSCPLFGRKISPYGCATRHLAMTEYCCYETPDLATDRDASVSNFVSVAGSLAVPKLDSIVCGRKGLSGIEPRALRRRTPKLLGAHDTMPGEFCWQAAIFDEEDKPFCNGALIHREWVLTTAHCVKRTPPAKMLIKLGMWSLTNESSAPGQDQSSDYLPRPQSLRVLEAFIHTNFDGITLDNNIALLHLDNFADFTEPQVCLACLPSIRSYEGSTCTVTGFSSPDGNTFGKDSTLSQLDFVLQNSSKCDESLRTNGKLQSNFRLNADVAVCALANANEDTCHGDGGSPLVCQNTEGNYELTGLVSWGLACGIGSPSVFTKVWAFNSWIQEIIRRYSQSYI</sequence>
<dbReference type="PANTHER" id="PTHR24256">
    <property type="entry name" value="TRYPTASE-RELATED"/>
    <property type="match status" value="1"/>
</dbReference>
<dbReference type="Pfam" id="PF00089">
    <property type="entry name" value="Trypsin"/>
    <property type="match status" value="1"/>
</dbReference>
<feature type="signal peptide" evidence="4">
    <location>
        <begin position="1"/>
        <end position="18"/>
    </location>
</feature>
<dbReference type="AlphaFoldDB" id="A0A1W0XEN6"/>
<dbReference type="InterPro" id="IPR001254">
    <property type="entry name" value="Trypsin_dom"/>
</dbReference>
<evidence type="ECO:0000256" key="4">
    <source>
        <dbReference type="SAM" id="SignalP"/>
    </source>
</evidence>
<feature type="compositionally biased region" description="Low complexity" evidence="3">
    <location>
        <begin position="102"/>
        <end position="118"/>
    </location>
</feature>
<dbReference type="InterPro" id="IPR043504">
    <property type="entry name" value="Peptidase_S1_PA_chymotrypsin"/>
</dbReference>
<dbReference type="GO" id="GO:0006508">
    <property type="term" value="P:proteolysis"/>
    <property type="evidence" value="ECO:0007669"/>
    <property type="project" value="InterPro"/>
</dbReference>
<evidence type="ECO:0000313" key="6">
    <source>
        <dbReference type="EMBL" id="OQV25927.1"/>
    </source>
</evidence>
<evidence type="ECO:0000256" key="3">
    <source>
        <dbReference type="SAM" id="MobiDB-lite"/>
    </source>
</evidence>
<reference evidence="7" key="1">
    <citation type="submission" date="2017-01" db="EMBL/GenBank/DDBJ databases">
        <title>Comparative genomics of anhydrobiosis in the tardigrade Hypsibius dujardini.</title>
        <authorList>
            <person name="Yoshida Y."/>
            <person name="Koutsovoulos G."/>
            <person name="Laetsch D."/>
            <person name="Stevens L."/>
            <person name="Kumar S."/>
            <person name="Horikawa D."/>
            <person name="Ishino K."/>
            <person name="Komine S."/>
            <person name="Tomita M."/>
            <person name="Blaxter M."/>
            <person name="Arakawa K."/>
        </authorList>
    </citation>
    <scope>NUCLEOTIDE SEQUENCE [LARGE SCALE GENOMIC DNA]</scope>
    <source>
        <strain evidence="7">Z151</strain>
    </source>
</reference>
<feature type="chain" id="PRO_5012099575" evidence="4">
    <location>
        <begin position="19"/>
        <end position="731"/>
    </location>
</feature>
<feature type="region of interest" description="Disordered" evidence="3">
    <location>
        <begin position="137"/>
        <end position="206"/>
    </location>
</feature>
<comment type="similarity">
    <text evidence="2">Belongs to the peptidase S1 family. CLIP subfamily.</text>
</comment>
<dbReference type="SUPFAM" id="SSF50494">
    <property type="entry name" value="Trypsin-like serine proteases"/>
    <property type="match status" value="1"/>
</dbReference>
<dbReference type="OrthoDB" id="6261922at2759"/>
<evidence type="ECO:0000256" key="1">
    <source>
        <dbReference type="ARBA" id="ARBA00023157"/>
    </source>
</evidence>
<dbReference type="Proteomes" id="UP000192578">
    <property type="component" value="Unassembled WGS sequence"/>
</dbReference>
<gene>
    <name evidence="6" type="ORF">BV898_00069</name>
</gene>
<dbReference type="EMBL" id="MTYJ01000001">
    <property type="protein sequence ID" value="OQV25927.1"/>
    <property type="molecule type" value="Genomic_DNA"/>
</dbReference>
<protein>
    <submittedName>
        <fullName evidence="6">Chymotrypsinogen B</fullName>
    </submittedName>
</protein>
<feature type="compositionally biased region" description="Polar residues" evidence="3">
    <location>
        <begin position="191"/>
        <end position="206"/>
    </location>
</feature>
<evidence type="ECO:0000259" key="5">
    <source>
        <dbReference type="PROSITE" id="PS50240"/>
    </source>
</evidence>
<evidence type="ECO:0000313" key="7">
    <source>
        <dbReference type="Proteomes" id="UP000192578"/>
    </source>
</evidence>
<feature type="region of interest" description="Disordered" evidence="3">
    <location>
        <begin position="99"/>
        <end position="124"/>
    </location>
</feature>
<dbReference type="SMART" id="SM00020">
    <property type="entry name" value="Tryp_SPc"/>
    <property type="match status" value="1"/>
</dbReference>
<feature type="domain" description="Peptidase S1" evidence="5">
    <location>
        <begin position="473"/>
        <end position="724"/>
    </location>
</feature>
<dbReference type="GO" id="GO:0004252">
    <property type="term" value="F:serine-type endopeptidase activity"/>
    <property type="evidence" value="ECO:0007669"/>
    <property type="project" value="InterPro"/>
</dbReference>
<name>A0A1W0XEN6_HYPEX</name>
<feature type="compositionally biased region" description="Polar residues" evidence="3">
    <location>
        <begin position="137"/>
        <end position="152"/>
    </location>
</feature>
<organism evidence="6 7">
    <name type="scientific">Hypsibius exemplaris</name>
    <name type="common">Freshwater tardigrade</name>
    <dbReference type="NCBI Taxonomy" id="2072580"/>
    <lineage>
        <taxon>Eukaryota</taxon>
        <taxon>Metazoa</taxon>
        <taxon>Ecdysozoa</taxon>
        <taxon>Tardigrada</taxon>
        <taxon>Eutardigrada</taxon>
        <taxon>Parachela</taxon>
        <taxon>Hypsibioidea</taxon>
        <taxon>Hypsibiidae</taxon>
        <taxon>Hypsibius</taxon>
    </lineage>
</organism>
<proteinExistence type="inferred from homology"/>
<dbReference type="PRINTS" id="PR00722">
    <property type="entry name" value="CHYMOTRYPSIN"/>
</dbReference>
<comment type="caution">
    <text evidence="6">The sequence shown here is derived from an EMBL/GenBank/DDBJ whole genome shotgun (WGS) entry which is preliminary data.</text>
</comment>
<dbReference type="InterPro" id="IPR001314">
    <property type="entry name" value="Peptidase_S1A"/>
</dbReference>
<accession>A0A1W0XEN6</accession>
<keyword evidence="4" id="KW-0732">Signal</keyword>
<evidence type="ECO:0000256" key="2">
    <source>
        <dbReference type="ARBA" id="ARBA00024195"/>
    </source>
</evidence>